<evidence type="ECO:0000313" key="1">
    <source>
        <dbReference type="EMBL" id="KAF3525925.1"/>
    </source>
</evidence>
<organism evidence="1 2">
    <name type="scientific">Brassica cretica</name>
    <name type="common">Mustard</name>
    <dbReference type="NCBI Taxonomy" id="69181"/>
    <lineage>
        <taxon>Eukaryota</taxon>
        <taxon>Viridiplantae</taxon>
        <taxon>Streptophyta</taxon>
        <taxon>Embryophyta</taxon>
        <taxon>Tracheophyta</taxon>
        <taxon>Spermatophyta</taxon>
        <taxon>Magnoliopsida</taxon>
        <taxon>eudicotyledons</taxon>
        <taxon>Gunneridae</taxon>
        <taxon>Pentapetalae</taxon>
        <taxon>rosids</taxon>
        <taxon>malvids</taxon>
        <taxon>Brassicales</taxon>
        <taxon>Brassicaceae</taxon>
        <taxon>Brassiceae</taxon>
        <taxon>Brassica</taxon>
    </lineage>
</organism>
<dbReference type="Proteomes" id="UP000712600">
    <property type="component" value="Unassembled WGS sequence"/>
</dbReference>
<comment type="caution">
    <text evidence="1">The sequence shown here is derived from an EMBL/GenBank/DDBJ whole genome shotgun (WGS) entry which is preliminary data.</text>
</comment>
<accession>A0A8S9PV54</accession>
<name>A0A8S9PV54_BRACR</name>
<dbReference type="AlphaFoldDB" id="A0A8S9PV54"/>
<proteinExistence type="predicted"/>
<protein>
    <submittedName>
        <fullName evidence="1">Uncharacterized protein</fullName>
    </submittedName>
</protein>
<dbReference type="EMBL" id="QGKX02001347">
    <property type="protein sequence ID" value="KAF3525925.1"/>
    <property type="molecule type" value="Genomic_DNA"/>
</dbReference>
<evidence type="ECO:0000313" key="2">
    <source>
        <dbReference type="Proteomes" id="UP000712600"/>
    </source>
</evidence>
<gene>
    <name evidence="1" type="ORF">F2Q69_00048653</name>
</gene>
<reference evidence="1" key="1">
    <citation type="submission" date="2019-12" db="EMBL/GenBank/DDBJ databases">
        <title>Genome sequencing and annotation of Brassica cretica.</title>
        <authorList>
            <person name="Studholme D.J."/>
            <person name="Sarris P."/>
        </authorList>
    </citation>
    <scope>NUCLEOTIDE SEQUENCE</scope>
    <source>
        <strain evidence="1">PFS-109/04</strain>
        <tissue evidence="1">Leaf</tissue>
    </source>
</reference>
<sequence length="113" mass="12645">MGTAKSNLCSAHAYSLLPHRREALKKLLPFCYKPLALVSRLSPLSTHLRMKRSTAEEKGKGVVVKATEQPHIHIRTPDFDPSGRIKENLLTLGGRLTNSKEQKVSYVLPFLPK</sequence>